<evidence type="ECO:0000259" key="2">
    <source>
        <dbReference type="PROSITE" id="PS50102"/>
    </source>
</evidence>
<evidence type="ECO:0000256" key="1">
    <source>
        <dbReference type="PROSITE-ProRule" id="PRU00176"/>
    </source>
</evidence>
<accession>A0AAW1XCG9</accession>
<dbReference type="PANTHER" id="PTHR32343:SF44">
    <property type="entry name" value="PROTEIN VIP1-LIKE"/>
    <property type="match status" value="1"/>
</dbReference>
<keyword evidence="1" id="KW-0694">RNA-binding</keyword>
<proteinExistence type="predicted"/>
<protein>
    <recommendedName>
        <fullName evidence="2">RRM domain-containing protein</fullName>
    </recommendedName>
</protein>
<dbReference type="InterPro" id="IPR000504">
    <property type="entry name" value="RRM_dom"/>
</dbReference>
<dbReference type="InterPro" id="IPR012677">
    <property type="entry name" value="Nucleotide-bd_a/b_plait_sf"/>
</dbReference>
<organism evidence="3 4">
    <name type="scientific">Rubus argutus</name>
    <name type="common">Southern blackberry</name>
    <dbReference type="NCBI Taxonomy" id="59490"/>
    <lineage>
        <taxon>Eukaryota</taxon>
        <taxon>Viridiplantae</taxon>
        <taxon>Streptophyta</taxon>
        <taxon>Embryophyta</taxon>
        <taxon>Tracheophyta</taxon>
        <taxon>Spermatophyta</taxon>
        <taxon>Magnoliopsida</taxon>
        <taxon>eudicotyledons</taxon>
        <taxon>Gunneridae</taxon>
        <taxon>Pentapetalae</taxon>
        <taxon>rosids</taxon>
        <taxon>fabids</taxon>
        <taxon>Rosales</taxon>
        <taxon>Rosaceae</taxon>
        <taxon>Rosoideae</taxon>
        <taxon>Rosoideae incertae sedis</taxon>
        <taxon>Rubus</taxon>
    </lineage>
</organism>
<keyword evidence="4" id="KW-1185">Reference proteome</keyword>
<dbReference type="SUPFAM" id="SSF54928">
    <property type="entry name" value="RNA-binding domain, RBD"/>
    <property type="match status" value="1"/>
</dbReference>
<dbReference type="SMART" id="SM00360">
    <property type="entry name" value="RRM"/>
    <property type="match status" value="1"/>
</dbReference>
<dbReference type="AlphaFoldDB" id="A0AAW1XCG9"/>
<evidence type="ECO:0000313" key="4">
    <source>
        <dbReference type="Proteomes" id="UP001457282"/>
    </source>
</evidence>
<dbReference type="PROSITE" id="PS50102">
    <property type="entry name" value="RRM"/>
    <property type="match status" value="1"/>
</dbReference>
<dbReference type="PANTHER" id="PTHR32343">
    <property type="entry name" value="SERINE/ARGININE-RICH SPLICING FACTOR"/>
    <property type="match status" value="1"/>
</dbReference>
<feature type="domain" description="RRM" evidence="2">
    <location>
        <begin position="6"/>
        <end position="80"/>
    </location>
</feature>
<dbReference type="Pfam" id="PF00076">
    <property type="entry name" value="RRM_1"/>
    <property type="match status" value="1"/>
</dbReference>
<dbReference type="InterPro" id="IPR035979">
    <property type="entry name" value="RBD_domain_sf"/>
</dbReference>
<sequence length="187" mass="20843">MDTRDLTIQVLNLSSRVTLTDLISFFSYCGTVHNVQLLRDKDQLPYALVTFVQPYAFQTALLLDDAMFAGKPICILPACDMKIPIETDEDIDESQSKSQERQNMAVNRTMQRMASSQGLELMLKKGRDGLEVNLKLSAEKGRRVGMEQTRAAISAVEQAAVRMGSAIMNNNFISNVLDKASHLGNRK</sequence>
<dbReference type="Proteomes" id="UP001457282">
    <property type="component" value="Unassembled WGS sequence"/>
</dbReference>
<dbReference type="EMBL" id="JBEDUW010000004">
    <property type="protein sequence ID" value="KAK9934222.1"/>
    <property type="molecule type" value="Genomic_DNA"/>
</dbReference>
<comment type="caution">
    <text evidence="3">The sequence shown here is derived from an EMBL/GenBank/DDBJ whole genome shotgun (WGS) entry which is preliminary data.</text>
</comment>
<gene>
    <name evidence="3" type="ORF">M0R45_021374</name>
</gene>
<evidence type="ECO:0000313" key="3">
    <source>
        <dbReference type="EMBL" id="KAK9934222.1"/>
    </source>
</evidence>
<dbReference type="GO" id="GO:0003723">
    <property type="term" value="F:RNA binding"/>
    <property type="evidence" value="ECO:0007669"/>
    <property type="project" value="UniProtKB-UniRule"/>
</dbReference>
<reference evidence="3 4" key="1">
    <citation type="journal article" date="2023" name="G3 (Bethesda)">
        <title>A chromosome-length genome assembly and annotation of blackberry (Rubus argutus, cv. 'Hillquist').</title>
        <authorList>
            <person name="Bruna T."/>
            <person name="Aryal R."/>
            <person name="Dudchenko O."/>
            <person name="Sargent D.J."/>
            <person name="Mead D."/>
            <person name="Buti M."/>
            <person name="Cavallini A."/>
            <person name="Hytonen T."/>
            <person name="Andres J."/>
            <person name="Pham M."/>
            <person name="Weisz D."/>
            <person name="Mascagni F."/>
            <person name="Usai G."/>
            <person name="Natali L."/>
            <person name="Bassil N."/>
            <person name="Fernandez G.E."/>
            <person name="Lomsadze A."/>
            <person name="Armour M."/>
            <person name="Olukolu B."/>
            <person name="Poorten T."/>
            <person name="Britton C."/>
            <person name="Davik J."/>
            <person name="Ashrafi H."/>
            <person name="Aiden E.L."/>
            <person name="Borodovsky M."/>
            <person name="Worthington M."/>
        </authorList>
    </citation>
    <scope>NUCLEOTIDE SEQUENCE [LARGE SCALE GENOMIC DNA]</scope>
    <source>
        <strain evidence="3">PI 553951</strain>
    </source>
</reference>
<name>A0AAW1XCG9_RUBAR</name>
<dbReference type="Gene3D" id="3.30.70.330">
    <property type="match status" value="1"/>
</dbReference>